<dbReference type="GO" id="GO:0008053">
    <property type="term" value="P:mitochondrial fusion"/>
    <property type="evidence" value="ECO:0007669"/>
    <property type="project" value="TreeGrafter"/>
</dbReference>
<keyword evidence="3" id="KW-0378">Hydrolase</keyword>
<reference evidence="9" key="1">
    <citation type="submission" date="2016-10" db="EMBL/GenBank/DDBJ databases">
        <authorList>
            <person name="Varghese N."/>
            <person name="Submissions S."/>
        </authorList>
    </citation>
    <scope>NUCLEOTIDE SEQUENCE [LARGE SCALE GENOMIC DNA]</scope>
    <source>
        <strain evidence="9">DSM 11005</strain>
    </source>
</reference>
<dbReference type="InterPro" id="IPR045063">
    <property type="entry name" value="Dynamin_N"/>
</dbReference>
<comment type="subcellular location">
    <subcellularLocation>
        <location evidence="1">Membrane</location>
    </subcellularLocation>
</comment>
<keyword evidence="9" id="KW-1185">Reference proteome</keyword>
<keyword evidence="5" id="KW-0472">Membrane</keyword>
<dbReference type="InterPro" id="IPR027417">
    <property type="entry name" value="P-loop_NTPase"/>
</dbReference>
<evidence type="ECO:0000313" key="9">
    <source>
        <dbReference type="Proteomes" id="UP000198943"/>
    </source>
</evidence>
<evidence type="ECO:0000256" key="5">
    <source>
        <dbReference type="ARBA" id="ARBA00023136"/>
    </source>
</evidence>
<keyword evidence="4" id="KW-0342">GTP-binding</keyword>
<dbReference type="RefSeq" id="WP_176760413.1">
    <property type="nucleotide sequence ID" value="NZ_FMYW01000004.1"/>
</dbReference>
<dbReference type="EMBL" id="FMYW01000004">
    <property type="protein sequence ID" value="SDC30147.1"/>
    <property type="molecule type" value="Genomic_DNA"/>
</dbReference>
<keyword evidence="2" id="KW-0547">Nucleotide-binding</keyword>
<dbReference type="AlphaFoldDB" id="A0A1G6KGV5"/>
<dbReference type="GO" id="GO:0016020">
    <property type="term" value="C:membrane"/>
    <property type="evidence" value="ECO:0007669"/>
    <property type="project" value="UniProtKB-SubCell"/>
</dbReference>
<evidence type="ECO:0000256" key="1">
    <source>
        <dbReference type="ARBA" id="ARBA00004370"/>
    </source>
</evidence>
<dbReference type="PANTHER" id="PTHR10465">
    <property type="entry name" value="TRANSMEMBRANE GTPASE FZO1"/>
    <property type="match status" value="1"/>
</dbReference>
<evidence type="ECO:0000256" key="2">
    <source>
        <dbReference type="ARBA" id="ARBA00022741"/>
    </source>
</evidence>
<dbReference type="Pfam" id="PF00350">
    <property type="entry name" value="Dynamin_N"/>
    <property type="match status" value="1"/>
</dbReference>
<organism evidence="8 9">
    <name type="scientific">Succiniclasticum ruminis</name>
    <dbReference type="NCBI Taxonomy" id="40841"/>
    <lineage>
        <taxon>Bacteria</taxon>
        <taxon>Bacillati</taxon>
        <taxon>Bacillota</taxon>
        <taxon>Negativicutes</taxon>
        <taxon>Acidaminococcales</taxon>
        <taxon>Acidaminococcaceae</taxon>
        <taxon>Succiniclasticum</taxon>
    </lineage>
</organism>
<gene>
    <name evidence="8" type="ORF">SAMN04487864_104253</name>
</gene>
<dbReference type="PANTHER" id="PTHR10465:SF0">
    <property type="entry name" value="SARCALUMENIN"/>
    <property type="match status" value="1"/>
</dbReference>
<evidence type="ECO:0000256" key="3">
    <source>
        <dbReference type="ARBA" id="ARBA00022801"/>
    </source>
</evidence>
<dbReference type="GO" id="GO:0005525">
    <property type="term" value="F:GTP binding"/>
    <property type="evidence" value="ECO:0007669"/>
    <property type="project" value="UniProtKB-KW"/>
</dbReference>
<dbReference type="Proteomes" id="UP000198943">
    <property type="component" value="Unassembled WGS sequence"/>
</dbReference>
<accession>A0A1G6KGV5</accession>
<protein>
    <submittedName>
        <fullName evidence="8">Dynamin family protein</fullName>
    </submittedName>
</protein>
<feature type="coiled-coil region" evidence="6">
    <location>
        <begin position="606"/>
        <end position="684"/>
    </location>
</feature>
<evidence type="ECO:0000313" key="8">
    <source>
        <dbReference type="EMBL" id="SDC30147.1"/>
    </source>
</evidence>
<sequence>MNLQKQLLGYLDEIRNIDDLNSIPEFRGDIARFTERLTDKEFRIAVVGEFSSGKSTFINAFLGKDILSHATTETTAVITRLINVVKDDKLAYTGLVKFRNGSQIELTDLKQIKDYTTTTSTKYKVIEDIESVNIFVPIVNDKTNVVIVDTPGLNGMADGHRDITVDIIKKAHACIYLLQERGLTETDTDFIRYLLNYQRNFIFIQNFIDKFNEIEGESAEKKVAEQENLLKEHVFDKHPDAQFSICGISALQKLVSADKEIARLYDSSTEDLTDTERLELNIKSNFSTFEKIVQDQFAEEKLTKLQYGDTAWAINHWLHELIEFIQRQQSQAQDALRESKEHGALERLERLKTIINEKQPKHEKYLADFIGEQIRDLRKKGETYIDNELAYLCEDIGKEIDACINISKLIEKGKSMSSELNRKLDVIYDKGKESISTRIIGLYHVISAQIVEYSGIKSEELKLKQITINIGRSNNAFELDKSRLENIKEELEEATEAEQKAIREVNQRKYEINKAKSDVNAFTWEYNDAKERMRNEIYELGNRPVVRTYQRAYTYYRDREGVLGWFAQRVVGRKKCTGYETVTDDSAGRAWDEEKRKIENKYNPKIIELDGKKNAAQRRLNRLKSEQSSDESCLIEAQANVKSLSDEVAKEKEIVRLRIENAEKEHLKNEKVKLKTSVKNYLNDTVAEQLKESMKQTLEKQTDYLTDWALKNYRTAVHQKLQWVEQCKLEKAPELQNRITSLNATLKRLAKVTADMEALK</sequence>
<keyword evidence="6" id="KW-0175">Coiled coil</keyword>
<dbReference type="InterPro" id="IPR027094">
    <property type="entry name" value="Mitofusin_fam"/>
</dbReference>
<dbReference type="GO" id="GO:0003924">
    <property type="term" value="F:GTPase activity"/>
    <property type="evidence" value="ECO:0007669"/>
    <property type="project" value="InterPro"/>
</dbReference>
<dbReference type="SUPFAM" id="SSF52540">
    <property type="entry name" value="P-loop containing nucleoside triphosphate hydrolases"/>
    <property type="match status" value="1"/>
</dbReference>
<evidence type="ECO:0000256" key="6">
    <source>
        <dbReference type="SAM" id="Coils"/>
    </source>
</evidence>
<proteinExistence type="predicted"/>
<evidence type="ECO:0000259" key="7">
    <source>
        <dbReference type="Pfam" id="PF00350"/>
    </source>
</evidence>
<feature type="domain" description="Dynamin N-terminal" evidence="7">
    <location>
        <begin position="44"/>
        <end position="203"/>
    </location>
</feature>
<evidence type="ECO:0000256" key="4">
    <source>
        <dbReference type="ARBA" id="ARBA00023134"/>
    </source>
</evidence>
<dbReference type="Gene3D" id="3.40.50.300">
    <property type="entry name" value="P-loop containing nucleotide triphosphate hydrolases"/>
    <property type="match status" value="1"/>
</dbReference>
<feature type="coiled-coil region" evidence="6">
    <location>
        <begin position="474"/>
        <end position="508"/>
    </location>
</feature>
<name>A0A1G6KGV5_9FIRM</name>